<dbReference type="Pfam" id="PF14707">
    <property type="entry name" value="Sulfatase_C"/>
    <property type="match status" value="1"/>
</dbReference>
<evidence type="ECO:0000256" key="1">
    <source>
        <dbReference type="ARBA" id="ARBA00001913"/>
    </source>
</evidence>
<sequence>MLRSSLYLVLLLTAAVTQARTPNIVVIFIDDMGYADIGPFGAEDFPTPNLDRMAAEGMVLTDFHSSTAVCSASRASLLTGCYSERVSIRGAFGPKSRVGLNPEEVTIAELCKAKGYATAVFGKWHLGDAKPFLPANQGFDEWFGLPYSNDMWPLHPDLVRLPPDAEERKRRYPPLPLYEGTEIVDHEVTAEDQKQLTTQYTEHAVDFIHRNSDKPFFLYVPHSMVHVPIFVSDKFAGKSGAGLFGDVVMEVDWSVGQILEALQQEGLDDDTLVLFTSDNGPWLSYGDHAGSAGPFREGKGTMFEGGYRVPCVARWPGKVPAGAKSDELASTIDLLPTIAGLIGAEVPSDRTIDGKDIWPLLSGEADAKSPHDYFACYYGGELRAIRDPRWKLHFPHGYRTLAGREGGHDGMPVNYSRGKIGLELFDLKSDPGETTNVLDDHPDVVARLQEAAEKTREDLGDNLQDKKGSGVRPPGRLKQLQKAKDATQS</sequence>
<dbReference type="GO" id="GO:0004065">
    <property type="term" value="F:arylsulfatase activity"/>
    <property type="evidence" value="ECO:0007669"/>
    <property type="project" value="TreeGrafter"/>
</dbReference>
<dbReference type="Gene3D" id="3.30.1120.10">
    <property type="match status" value="1"/>
</dbReference>
<dbReference type="InterPro" id="IPR000917">
    <property type="entry name" value="Sulfatase_N"/>
</dbReference>
<dbReference type="PANTHER" id="PTHR42693:SF53">
    <property type="entry name" value="ENDO-4-O-SULFATASE"/>
    <property type="match status" value="1"/>
</dbReference>
<comment type="caution">
    <text evidence="11">The sequence shown here is derived from an EMBL/GenBank/DDBJ whole genome shotgun (WGS) entry which is preliminary data.</text>
</comment>
<keyword evidence="4 9" id="KW-0732">Signal</keyword>
<dbReference type="PANTHER" id="PTHR42693">
    <property type="entry name" value="ARYLSULFATASE FAMILY MEMBER"/>
    <property type="match status" value="1"/>
</dbReference>
<keyword evidence="3" id="KW-0479">Metal-binding</keyword>
<feature type="domain" description="Sulfatase N-terminal" evidence="10">
    <location>
        <begin position="22"/>
        <end position="343"/>
    </location>
</feature>
<dbReference type="GO" id="GO:0046872">
    <property type="term" value="F:metal ion binding"/>
    <property type="evidence" value="ECO:0007669"/>
    <property type="project" value="UniProtKB-KW"/>
</dbReference>
<evidence type="ECO:0000256" key="9">
    <source>
        <dbReference type="SAM" id="SignalP"/>
    </source>
</evidence>
<keyword evidence="7" id="KW-0325">Glycoprotein</keyword>
<dbReference type="CDD" id="cd16026">
    <property type="entry name" value="GALNS_like"/>
    <property type="match status" value="1"/>
</dbReference>
<name>A0A9X2JI65_9BACT</name>
<evidence type="ECO:0000256" key="6">
    <source>
        <dbReference type="ARBA" id="ARBA00022837"/>
    </source>
</evidence>
<feature type="signal peptide" evidence="9">
    <location>
        <begin position="1"/>
        <end position="19"/>
    </location>
</feature>
<comment type="cofactor">
    <cofactor evidence="1">
        <name>Ca(2+)</name>
        <dbReference type="ChEBI" id="CHEBI:29108"/>
    </cofactor>
</comment>
<evidence type="ECO:0000256" key="8">
    <source>
        <dbReference type="SAM" id="MobiDB-lite"/>
    </source>
</evidence>
<evidence type="ECO:0000256" key="7">
    <source>
        <dbReference type="ARBA" id="ARBA00023180"/>
    </source>
</evidence>
<evidence type="ECO:0000256" key="2">
    <source>
        <dbReference type="ARBA" id="ARBA00008779"/>
    </source>
</evidence>
<evidence type="ECO:0000313" key="12">
    <source>
        <dbReference type="Proteomes" id="UP001155241"/>
    </source>
</evidence>
<evidence type="ECO:0000256" key="3">
    <source>
        <dbReference type="ARBA" id="ARBA00022723"/>
    </source>
</evidence>
<dbReference type="Gene3D" id="3.40.720.10">
    <property type="entry name" value="Alkaline Phosphatase, subunit A"/>
    <property type="match status" value="1"/>
</dbReference>
<evidence type="ECO:0000256" key="5">
    <source>
        <dbReference type="ARBA" id="ARBA00022801"/>
    </source>
</evidence>
<feature type="compositionally biased region" description="Basic and acidic residues" evidence="8">
    <location>
        <begin position="450"/>
        <end position="468"/>
    </location>
</feature>
<feature type="chain" id="PRO_5040902405" evidence="9">
    <location>
        <begin position="20"/>
        <end position="489"/>
    </location>
</feature>
<dbReference type="RefSeq" id="WP_252853458.1">
    <property type="nucleotide sequence ID" value="NZ_JAMXLR010000055.1"/>
</dbReference>
<comment type="similarity">
    <text evidence="2">Belongs to the sulfatase family.</text>
</comment>
<accession>A0A9X2JI65</accession>
<keyword evidence="12" id="KW-1185">Reference proteome</keyword>
<reference evidence="11" key="1">
    <citation type="submission" date="2022-06" db="EMBL/GenBank/DDBJ databases">
        <title>Aeoliella straminimaris, a novel planctomycete from sediments.</title>
        <authorList>
            <person name="Vitorino I.R."/>
            <person name="Lage O.M."/>
        </authorList>
    </citation>
    <scope>NUCLEOTIDE SEQUENCE</scope>
    <source>
        <strain evidence="11">ICT_H6.2</strain>
    </source>
</reference>
<proteinExistence type="inferred from homology"/>
<dbReference type="SUPFAM" id="SSF53649">
    <property type="entry name" value="Alkaline phosphatase-like"/>
    <property type="match status" value="1"/>
</dbReference>
<organism evidence="11 12">
    <name type="scientific">Aeoliella straminimaris</name>
    <dbReference type="NCBI Taxonomy" id="2954799"/>
    <lineage>
        <taxon>Bacteria</taxon>
        <taxon>Pseudomonadati</taxon>
        <taxon>Planctomycetota</taxon>
        <taxon>Planctomycetia</taxon>
        <taxon>Pirellulales</taxon>
        <taxon>Lacipirellulaceae</taxon>
        <taxon>Aeoliella</taxon>
    </lineage>
</organism>
<dbReference type="FunFam" id="3.40.720.10:FF:000023">
    <property type="entry name" value="Arylsulfatase A"/>
    <property type="match status" value="1"/>
</dbReference>
<evidence type="ECO:0000259" key="10">
    <source>
        <dbReference type="Pfam" id="PF00884"/>
    </source>
</evidence>
<dbReference type="AlphaFoldDB" id="A0A9X2JI65"/>
<feature type="region of interest" description="Disordered" evidence="8">
    <location>
        <begin position="450"/>
        <end position="489"/>
    </location>
</feature>
<dbReference type="Pfam" id="PF00884">
    <property type="entry name" value="Sulfatase"/>
    <property type="match status" value="1"/>
</dbReference>
<evidence type="ECO:0000313" key="11">
    <source>
        <dbReference type="EMBL" id="MCO6045343.1"/>
    </source>
</evidence>
<protein>
    <submittedName>
        <fullName evidence="11">Sulfatase</fullName>
    </submittedName>
</protein>
<dbReference type="Proteomes" id="UP001155241">
    <property type="component" value="Unassembled WGS sequence"/>
</dbReference>
<keyword evidence="5" id="KW-0378">Hydrolase</keyword>
<dbReference type="InterPro" id="IPR017850">
    <property type="entry name" value="Alkaline_phosphatase_core_sf"/>
</dbReference>
<dbReference type="InterPro" id="IPR050738">
    <property type="entry name" value="Sulfatase"/>
</dbReference>
<keyword evidence="6" id="KW-0106">Calcium</keyword>
<gene>
    <name evidence="11" type="ORF">NG895_15635</name>
</gene>
<dbReference type="EMBL" id="JAMXLR010000055">
    <property type="protein sequence ID" value="MCO6045343.1"/>
    <property type="molecule type" value="Genomic_DNA"/>
</dbReference>
<evidence type="ECO:0000256" key="4">
    <source>
        <dbReference type="ARBA" id="ARBA00022729"/>
    </source>
</evidence>